<dbReference type="Proteomes" id="UP000614058">
    <property type="component" value="Unassembled WGS sequence"/>
</dbReference>
<evidence type="ECO:0000256" key="2">
    <source>
        <dbReference type="ARBA" id="ARBA00004651"/>
    </source>
</evidence>
<evidence type="ECO:0000256" key="10">
    <source>
        <dbReference type="SAM" id="Phobius"/>
    </source>
</evidence>
<protein>
    <recommendedName>
        <fullName evidence="4">Nicotinamide riboside transporter PnuC</fullName>
    </recommendedName>
</protein>
<comment type="subcellular location">
    <subcellularLocation>
        <location evidence="2">Cell membrane</location>
        <topology evidence="2">Multi-pass membrane protein</topology>
    </subcellularLocation>
</comment>
<evidence type="ECO:0000256" key="9">
    <source>
        <dbReference type="ARBA" id="ARBA00023136"/>
    </source>
</evidence>
<keyword evidence="12" id="KW-1185">Reference proteome</keyword>
<comment type="function">
    <text evidence="1">Required for nicotinamide riboside transport across the inner membrane.</text>
</comment>
<comment type="similarity">
    <text evidence="3">Belongs to the nicotinamide ribonucleoside (NR) uptake permease (TC 4.B.1) family.</text>
</comment>
<feature type="transmembrane region" description="Helical" evidence="10">
    <location>
        <begin position="68"/>
        <end position="85"/>
    </location>
</feature>
<dbReference type="InterPro" id="IPR006419">
    <property type="entry name" value="NMN_transpt_PnuC"/>
</dbReference>
<keyword evidence="7 10" id="KW-0812">Transmembrane</keyword>
<name>A0ABS1BPQ1_9NEIS</name>
<feature type="transmembrane region" description="Helical" evidence="10">
    <location>
        <begin position="183"/>
        <end position="198"/>
    </location>
</feature>
<dbReference type="RefSeq" id="WP_003796296.1">
    <property type="nucleotide sequence ID" value="NZ_JAEHNZ010000001.1"/>
</dbReference>
<keyword evidence="9 10" id="KW-0472">Membrane</keyword>
<dbReference type="Pfam" id="PF04973">
    <property type="entry name" value="NMN_transporter"/>
    <property type="match status" value="1"/>
</dbReference>
<evidence type="ECO:0000313" key="11">
    <source>
        <dbReference type="EMBL" id="MBK0395167.1"/>
    </source>
</evidence>
<dbReference type="PANTHER" id="PTHR36122">
    <property type="entry name" value="NICOTINAMIDE RIBOSIDE TRANSPORTER PNUC"/>
    <property type="match status" value="1"/>
</dbReference>
<evidence type="ECO:0000256" key="7">
    <source>
        <dbReference type="ARBA" id="ARBA00022692"/>
    </source>
</evidence>
<dbReference type="EMBL" id="JAEHNZ010000001">
    <property type="protein sequence ID" value="MBK0395167.1"/>
    <property type="molecule type" value="Genomic_DNA"/>
</dbReference>
<organism evidence="11 12">
    <name type="scientific">Kingella bonacorsii</name>
    <dbReference type="NCBI Taxonomy" id="2796361"/>
    <lineage>
        <taxon>Bacteria</taxon>
        <taxon>Pseudomonadati</taxon>
        <taxon>Pseudomonadota</taxon>
        <taxon>Betaproteobacteria</taxon>
        <taxon>Neisseriales</taxon>
        <taxon>Neisseriaceae</taxon>
        <taxon>Kingella</taxon>
    </lineage>
</organism>
<accession>A0ABS1BPQ1</accession>
<feature type="transmembrane region" description="Helical" evidence="10">
    <location>
        <begin position="132"/>
        <end position="150"/>
    </location>
</feature>
<evidence type="ECO:0000256" key="6">
    <source>
        <dbReference type="ARBA" id="ARBA00022475"/>
    </source>
</evidence>
<keyword evidence="5" id="KW-0813">Transport</keyword>
<reference evidence="11 12" key="1">
    <citation type="journal article" date="2021" name="Pathogens">
        <title>Isolation and Characterization of Kingella bonacorsii sp. nov., A Novel Kingella Species Detected in a Stable Periodontitis Subject.</title>
        <authorList>
            <person name="Antezack A."/>
            <person name="Boxberger M."/>
            <person name="Rolland C."/>
            <person name="Monnet-Corti V."/>
            <person name="La Scola B."/>
        </authorList>
    </citation>
    <scope>NUCLEOTIDE SEQUENCE [LARGE SCALE GENOMIC DNA]</scope>
    <source>
        <strain evidence="11 12">Marseille-Q4569</strain>
    </source>
</reference>
<gene>
    <name evidence="11" type="ORF">JDW22_00865</name>
</gene>
<evidence type="ECO:0000256" key="1">
    <source>
        <dbReference type="ARBA" id="ARBA00002672"/>
    </source>
</evidence>
<evidence type="ECO:0000256" key="3">
    <source>
        <dbReference type="ARBA" id="ARBA00006669"/>
    </source>
</evidence>
<comment type="caution">
    <text evidence="11">The sequence shown here is derived from an EMBL/GenBank/DDBJ whole genome shotgun (WGS) entry which is preliminary data.</text>
</comment>
<dbReference type="PANTHER" id="PTHR36122:SF2">
    <property type="entry name" value="NICOTINAMIDE RIBOSIDE TRANSPORTER PNUC"/>
    <property type="match status" value="1"/>
</dbReference>
<evidence type="ECO:0000256" key="8">
    <source>
        <dbReference type="ARBA" id="ARBA00022989"/>
    </source>
</evidence>
<proteinExistence type="inferred from homology"/>
<keyword evidence="8 10" id="KW-1133">Transmembrane helix</keyword>
<keyword evidence="6" id="KW-1003">Cell membrane</keyword>
<evidence type="ECO:0000313" key="12">
    <source>
        <dbReference type="Proteomes" id="UP000614058"/>
    </source>
</evidence>
<dbReference type="NCBIfam" id="TIGR01528">
    <property type="entry name" value="NMN_trans_PnuC"/>
    <property type="match status" value="1"/>
</dbReference>
<feature type="transmembrane region" description="Helical" evidence="10">
    <location>
        <begin position="21"/>
        <end position="38"/>
    </location>
</feature>
<sequence>MATQEKYIQFIKEELSGWKPFEVIWLLAFIAAQVYAYVQDPTSILGMISGIAGIICVVLVSKGKISNYFFGLIFAYTYFYVAWRANFIGEMNSVLYIYLPSQFIGYFMWKSHTTHDTDGETVVAKALTPQGWAIMLAIIGIGTFGFIQALRAAGGSSTGLDGATTVITFVAQAMMILRYREQWLLWIALNILSIVLWAETPAMYLMYGAYLCNSLYGYYNWTKLIKREPHQAA</sequence>
<evidence type="ECO:0000256" key="4">
    <source>
        <dbReference type="ARBA" id="ARBA00017522"/>
    </source>
</evidence>
<dbReference type="GeneID" id="84906270"/>
<feature type="transmembrane region" description="Helical" evidence="10">
    <location>
        <begin position="44"/>
        <end position="61"/>
    </location>
</feature>
<evidence type="ECO:0000256" key="5">
    <source>
        <dbReference type="ARBA" id="ARBA00022448"/>
    </source>
</evidence>